<keyword evidence="9 11" id="KW-0670">Pyruvate</keyword>
<name>A0A6J5JPD6_9BURK</name>
<dbReference type="InterPro" id="IPR017600">
    <property type="entry name" value="Alpha-ketoglut_DH"/>
</dbReference>
<dbReference type="InterPro" id="IPR009014">
    <property type="entry name" value="Transketo_C/PFOR_II"/>
</dbReference>
<organism evidence="15 16">
    <name type="scientific">Burkholderia cenocepacia</name>
    <dbReference type="NCBI Taxonomy" id="95486"/>
    <lineage>
        <taxon>Bacteria</taxon>
        <taxon>Pseudomonadati</taxon>
        <taxon>Pseudomonadota</taxon>
        <taxon>Betaproteobacteria</taxon>
        <taxon>Burkholderiales</taxon>
        <taxon>Burkholderiaceae</taxon>
        <taxon>Burkholderia</taxon>
        <taxon>Burkholderia cepacia complex</taxon>
    </lineage>
</organism>
<evidence type="ECO:0000313" key="16">
    <source>
        <dbReference type="Proteomes" id="UP000494322"/>
    </source>
</evidence>
<evidence type="ECO:0000256" key="4">
    <source>
        <dbReference type="ARBA" id="ARBA00007131"/>
    </source>
</evidence>
<dbReference type="InterPro" id="IPR004660">
    <property type="entry name" value="PDH_E1"/>
</dbReference>
<dbReference type="NCBIfam" id="TIGR00759">
    <property type="entry name" value="aceE"/>
    <property type="match status" value="1"/>
</dbReference>
<keyword evidence="12" id="KW-0460">Magnesium</keyword>
<dbReference type="Gene3D" id="3.40.50.920">
    <property type="match status" value="1"/>
</dbReference>
<dbReference type="RefSeq" id="WP_175240225.1">
    <property type="nucleotide sequence ID" value="NZ_CABWIK020000045.1"/>
</dbReference>
<dbReference type="EC" id="1.2.4.1" evidence="5 11"/>
<dbReference type="EMBL" id="CABWIK020000045">
    <property type="protein sequence ID" value="CAB3973188.1"/>
    <property type="molecule type" value="Genomic_DNA"/>
</dbReference>
<comment type="catalytic activity">
    <reaction evidence="10 11">
        <text>N(6)-[(R)-lipoyl]-L-lysyl-[protein] + pyruvate + H(+) = N(6)-[(R)-S(8)-acetyldihydrolipoyl]-L-lysyl-[protein] + CO2</text>
        <dbReference type="Rhea" id="RHEA:19189"/>
        <dbReference type="Rhea" id="RHEA-COMP:10474"/>
        <dbReference type="Rhea" id="RHEA-COMP:10478"/>
        <dbReference type="ChEBI" id="CHEBI:15361"/>
        <dbReference type="ChEBI" id="CHEBI:15378"/>
        <dbReference type="ChEBI" id="CHEBI:16526"/>
        <dbReference type="ChEBI" id="CHEBI:83099"/>
        <dbReference type="ChEBI" id="CHEBI:83111"/>
        <dbReference type="EC" id="1.2.4.1"/>
    </reaction>
</comment>
<feature type="binding site" evidence="12">
    <location>
        <position position="286"/>
    </location>
    <ligand>
        <name>Mg(2+)</name>
        <dbReference type="ChEBI" id="CHEBI:18420"/>
    </ligand>
</feature>
<dbReference type="Pfam" id="PF22613">
    <property type="entry name" value="Transketolase_C_1"/>
    <property type="match status" value="1"/>
</dbReference>
<dbReference type="InterPro" id="IPR055152">
    <property type="entry name" value="Transketolase-like_C_2"/>
</dbReference>
<evidence type="ECO:0000256" key="13">
    <source>
        <dbReference type="SAM" id="MobiDB-lite"/>
    </source>
</evidence>
<keyword evidence="12" id="KW-0479">Metal-binding</keyword>
<dbReference type="InterPro" id="IPR005474">
    <property type="entry name" value="Transketolase_N"/>
</dbReference>
<dbReference type="Proteomes" id="UP000494322">
    <property type="component" value="Unassembled WGS sequence"/>
</dbReference>
<dbReference type="Gene3D" id="3.40.50.970">
    <property type="match status" value="2"/>
</dbReference>
<dbReference type="GO" id="GO:0046872">
    <property type="term" value="F:metal ion binding"/>
    <property type="evidence" value="ECO:0007669"/>
    <property type="project" value="UniProtKB-KW"/>
</dbReference>
<comment type="function">
    <text evidence="3 11">Component of the pyruvate dehydrogenase (PDH) complex, that catalyzes the overall conversion of pyruvate to acetyl-CoA and CO(2).</text>
</comment>
<dbReference type="InterPro" id="IPR029061">
    <property type="entry name" value="THDP-binding"/>
</dbReference>
<dbReference type="PANTHER" id="PTHR43825:SF3">
    <property type="entry name" value="PYRUVATE DEHYDROGENASE E1 COMPONENT"/>
    <property type="match status" value="1"/>
</dbReference>
<feature type="region of interest" description="Disordered" evidence="13">
    <location>
        <begin position="1"/>
        <end position="21"/>
    </location>
</feature>
<evidence type="ECO:0000256" key="8">
    <source>
        <dbReference type="ARBA" id="ARBA00023052"/>
    </source>
</evidence>
<proteinExistence type="inferred from homology"/>
<dbReference type="Pfam" id="PF00456">
    <property type="entry name" value="Transketolase_N"/>
    <property type="match status" value="1"/>
</dbReference>
<comment type="cofactor">
    <cofactor evidence="2 11">
        <name>thiamine diphosphate</name>
        <dbReference type="ChEBI" id="CHEBI:58937"/>
    </cofactor>
</comment>
<dbReference type="InterPro" id="IPR035807">
    <property type="entry name" value="PDC_E1_N"/>
</dbReference>
<dbReference type="SUPFAM" id="SSF52518">
    <property type="entry name" value="Thiamin diphosphate-binding fold (THDP-binding)"/>
    <property type="match status" value="2"/>
</dbReference>
<keyword evidence="8 11" id="KW-0786">Thiamine pyrophosphate</keyword>
<dbReference type="FunFam" id="3.40.50.970:FF:000011">
    <property type="entry name" value="Pyruvate dehydrogenase E1 component"/>
    <property type="match status" value="1"/>
</dbReference>
<dbReference type="NCBIfam" id="TIGR03186">
    <property type="entry name" value="AKGDH_not_PDH"/>
    <property type="match status" value="1"/>
</dbReference>
<reference evidence="15 16" key="1">
    <citation type="submission" date="2020-04" db="EMBL/GenBank/DDBJ databases">
        <authorList>
            <person name="Depoorter E."/>
        </authorList>
    </citation>
    <scope>NUCLEOTIDE SEQUENCE [LARGE SCALE GENOMIC DNA]</scope>
    <source>
        <strain evidence="15 16">BCC0132</strain>
    </source>
</reference>
<dbReference type="PANTHER" id="PTHR43825">
    <property type="entry name" value="PYRUVATE DEHYDROGENASE E1 COMPONENT"/>
    <property type="match status" value="1"/>
</dbReference>
<evidence type="ECO:0000256" key="6">
    <source>
        <dbReference type="ARBA" id="ARBA00017172"/>
    </source>
</evidence>
<dbReference type="SMART" id="SM00861">
    <property type="entry name" value="Transket_pyr"/>
    <property type="match status" value="1"/>
</dbReference>
<comment type="cofactor">
    <cofactor evidence="1 12">
        <name>Mg(2+)</name>
        <dbReference type="ChEBI" id="CHEBI:18420"/>
    </cofactor>
</comment>
<dbReference type="GO" id="GO:0004739">
    <property type="term" value="F:pyruvate dehydrogenase (acetyl-transferring) activity"/>
    <property type="evidence" value="ECO:0007669"/>
    <property type="project" value="UniProtKB-EC"/>
</dbReference>
<dbReference type="InterPro" id="IPR005475">
    <property type="entry name" value="Transketolase-like_Pyr-bd"/>
</dbReference>
<dbReference type="CDD" id="cd02017">
    <property type="entry name" value="TPP_E1_EcPDC_like"/>
    <property type="match status" value="1"/>
</dbReference>
<evidence type="ECO:0000256" key="7">
    <source>
        <dbReference type="ARBA" id="ARBA00023002"/>
    </source>
</evidence>
<comment type="similarity">
    <text evidence="4">Belongs to the transketolase family.</text>
</comment>
<evidence type="ECO:0000256" key="3">
    <source>
        <dbReference type="ARBA" id="ARBA00003157"/>
    </source>
</evidence>
<dbReference type="SUPFAM" id="SSF52922">
    <property type="entry name" value="TK C-terminal domain-like"/>
    <property type="match status" value="1"/>
</dbReference>
<evidence type="ECO:0000256" key="2">
    <source>
        <dbReference type="ARBA" id="ARBA00001964"/>
    </source>
</evidence>
<feature type="domain" description="Transketolase-like pyrimidine-binding" evidence="14">
    <location>
        <begin position="517"/>
        <end position="722"/>
    </location>
</feature>
<feature type="binding site" evidence="12">
    <location>
        <position position="254"/>
    </location>
    <ligand>
        <name>Mg(2+)</name>
        <dbReference type="ChEBI" id="CHEBI:18420"/>
    </ligand>
</feature>
<dbReference type="InterPro" id="IPR041621">
    <property type="entry name" value="PDH_E1_M"/>
</dbReference>
<evidence type="ECO:0000256" key="10">
    <source>
        <dbReference type="ARBA" id="ARBA00051231"/>
    </source>
</evidence>
<evidence type="ECO:0000256" key="1">
    <source>
        <dbReference type="ARBA" id="ARBA00001946"/>
    </source>
</evidence>
<dbReference type="PIRSF" id="PIRSF000156">
    <property type="entry name" value="Pyruvate_dh_E1"/>
    <property type="match status" value="1"/>
</dbReference>
<evidence type="ECO:0000313" key="15">
    <source>
        <dbReference type="EMBL" id="CAB3973188.1"/>
    </source>
</evidence>
<feature type="binding site" evidence="12">
    <location>
        <position position="284"/>
    </location>
    <ligand>
        <name>Mg(2+)</name>
        <dbReference type="ChEBI" id="CHEBI:18420"/>
    </ligand>
</feature>
<evidence type="ECO:0000256" key="12">
    <source>
        <dbReference type="PIRSR" id="PIRSR000156-1"/>
    </source>
</evidence>
<dbReference type="Pfam" id="PF17831">
    <property type="entry name" value="PDH_E1_M"/>
    <property type="match status" value="1"/>
</dbReference>
<dbReference type="InterPro" id="IPR051157">
    <property type="entry name" value="PDH/Transketolase"/>
</dbReference>
<sequence>MTDLSNGIDATRRAGAAHADADPEETAEWLEALDAVVAHVGKERAQYLLGRLAAHAHTRGLAAARGPVTPYVNTIAAHDQPPYPGDAELEERLSAALRWNALAMVVRANRAYGELGGHIASYASASDLFEVGFNHFFRAASADGSSEHGAPGERGAGGDLVYFQPHSSPGVYARAYLEGFLDEDHLKHYRREIAGPGLCSYPHPWLMPDFWQFPTGSMGIGPINAIYQARFMRYLQHRGLANTTNRTVWGFFGDGEMDEPESLGALSLAAREGLDNLVFVINCNLQRLDGPVRGNGRVIDELEALFAGAGWNVIKVLWGSDWDPLFARDHAGALARAFADTVDGQFQTFSANDGAYNRARFFSRDPALEALAAQLTDAEIDRLRRGGHDARKLHAAYARALAHRGQPTVVLAKTMKGYGMGTAGQGRMTTHQQKKLDVDDLKAFRDRFRLPLSDHDVEQLTFYKPAEDSPEMRYLHARRAALGGYLPRRRMAASEGLTVPPTPAWGAFALDAGGREMSTTMALVRMLAALLKDPELGPRVVPIVADEARTFGMASLFRQVGIYSPLGQRYEPEDLGSMLYYREDTRGQILEEGISEAGAVSSWIAAATAYSVHDLPMLPFYIYYSMFGFQRIGDLIWAAADQRSRGFLVGATSGRTTLGGEGLQHQDGSSHLSASTIPNCRAYDPAFAYEVATIVDAGMREMVEQQRDVFYYVTVMNENYAQPSMPDDDRAARRAGILTGMHRLPSASNATARVQLLGAGAILGEVLAAQRMLKDDWGIDAAVWSVTSFSELQRDGMEAERLSRLGDGSASPYVTRMLEGTQGPAVAATDYVRAVPELIRAYVPRRYVTLGTDGFGRSDTRDALRAFFEVDRASIVLAALKALADEGELDPAILHTARERLGKTVRQPGCAPWQR</sequence>
<evidence type="ECO:0000259" key="14">
    <source>
        <dbReference type="SMART" id="SM00861"/>
    </source>
</evidence>
<gene>
    <name evidence="15" type="ORF">BCO9919_05643</name>
</gene>
<dbReference type="AlphaFoldDB" id="A0A6J5JPD6"/>
<evidence type="ECO:0000256" key="5">
    <source>
        <dbReference type="ARBA" id="ARBA00012281"/>
    </source>
</evidence>
<protein>
    <recommendedName>
        <fullName evidence="6 11">Pyruvate dehydrogenase E1 component</fullName>
        <ecNumber evidence="5 11">1.2.4.1</ecNumber>
    </recommendedName>
</protein>
<evidence type="ECO:0000256" key="11">
    <source>
        <dbReference type="PIRNR" id="PIRNR000156"/>
    </source>
</evidence>
<evidence type="ECO:0000256" key="9">
    <source>
        <dbReference type="ARBA" id="ARBA00023317"/>
    </source>
</evidence>
<accession>A0A6J5JPD6</accession>
<keyword evidence="7 11" id="KW-0560">Oxidoreductase</keyword>